<dbReference type="InterPro" id="IPR003661">
    <property type="entry name" value="HisK_dim/P_dom"/>
</dbReference>
<gene>
    <name evidence="17" type="ORF">ASN18_0268</name>
</gene>
<evidence type="ECO:0000256" key="9">
    <source>
        <dbReference type="ARBA" id="ARBA00022777"/>
    </source>
</evidence>
<keyword evidence="7 14" id="KW-0812">Transmembrane</keyword>
<feature type="domain" description="HAMP" evidence="16">
    <location>
        <begin position="187"/>
        <end position="239"/>
    </location>
</feature>
<evidence type="ECO:0000256" key="2">
    <source>
        <dbReference type="ARBA" id="ARBA00004651"/>
    </source>
</evidence>
<dbReference type="InterPro" id="IPR036097">
    <property type="entry name" value="HisK_dim/P_sf"/>
</dbReference>
<dbReference type="Pfam" id="PF02518">
    <property type="entry name" value="HATPase_c"/>
    <property type="match status" value="1"/>
</dbReference>
<dbReference type="PRINTS" id="PR00344">
    <property type="entry name" value="BCTRLSENSOR"/>
</dbReference>
<dbReference type="Pfam" id="PF00672">
    <property type="entry name" value="HAMP"/>
    <property type="match status" value="1"/>
</dbReference>
<dbReference type="InterPro" id="IPR004358">
    <property type="entry name" value="Sig_transdc_His_kin-like_C"/>
</dbReference>
<keyword evidence="6 17" id="KW-0808">Transferase</keyword>
<dbReference type="Proteomes" id="UP000060487">
    <property type="component" value="Unassembled WGS sequence"/>
</dbReference>
<sequence length="499" mass="56089">MKNPFALSLNKKLIAMMLILTCTIISMLVMFNLQLENKLLQQVERQTGELTKAIQVGVEEVTGKTDESRLSQYLTQLNNRGIKEISIISNNSEIVASSNQAKIGRPISHRKKEMVIRAELGEHVSDEGKAYNVIVPVIADGQQYGYIHLMINKEDFSDLIKANMAKRILTIILVFGTGLLIALVFSRRYTMPIKRIVDASLRVSAGDLTQQIPVQTKDEIGQLSESFNHMVKKLNESKNLEERLREAEHLSGLGKLSRDMAHEIKNPLNFISLSIDYIRGKYPPENDGSLENFNTLIVGIKQEIHRLNKLVNDFLDYSRALKVNLQQVHINNVLEDAVALIWAKAEADGIVISKNYCSDMMILNVDPDLFKSCVLNVMTNAFQAINGFKSTGGLLKITTEVRENEFVLTIEDNGPGVQPENLPKLFEPFFSTKQNHPGLGLPMTFRVMEEHGGRVEFYSEPGSGSEVKLFLPCPCEVRNEVKPKVNNVVNRLNPEAAWQ</sequence>
<dbReference type="Pfam" id="PF00512">
    <property type="entry name" value="HisKA"/>
    <property type="match status" value="1"/>
</dbReference>
<dbReference type="Gene3D" id="1.10.8.500">
    <property type="entry name" value="HAMP domain in histidine kinase"/>
    <property type="match status" value="1"/>
</dbReference>
<dbReference type="InterPro" id="IPR003660">
    <property type="entry name" value="HAMP_dom"/>
</dbReference>
<keyword evidence="12" id="KW-0902">Two-component regulatory system</keyword>
<keyword evidence="11 14" id="KW-1133">Transmembrane helix</keyword>
<dbReference type="PANTHER" id="PTHR45528:SF1">
    <property type="entry name" value="SENSOR HISTIDINE KINASE CPXA"/>
    <property type="match status" value="1"/>
</dbReference>
<keyword evidence="8" id="KW-0547">Nucleotide-binding</keyword>
<evidence type="ECO:0000256" key="7">
    <source>
        <dbReference type="ARBA" id="ARBA00022692"/>
    </source>
</evidence>
<evidence type="ECO:0000256" key="14">
    <source>
        <dbReference type="SAM" id="Phobius"/>
    </source>
</evidence>
<evidence type="ECO:0000256" key="6">
    <source>
        <dbReference type="ARBA" id="ARBA00022679"/>
    </source>
</evidence>
<feature type="transmembrane region" description="Helical" evidence="14">
    <location>
        <begin position="13"/>
        <end position="33"/>
    </location>
</feature>
<evidence type="ECO:0000259" key="15">
    <source>
        <dbReference type="PROSITE" id="PS50109"/>
    </source>
</evidence>
<dbReference type="Gene3D" id="1.10.287.130">
    <property type="match status" value="1"/>
</dbReference>
<evidence type="ECO:0000259" key="16">
    <source>
        <dbReference type="PROSITE" id="PS50885"/>
    </source>
</evidence>
<dbReference type="PROSITE" id="PS50109">
    <property type="entry name" value="HIS_KIN"/>
    <property type="match status" value="1"/>
</dbReference>
<keyword evidence="13 14" id="KW-0472">Membrane</keyword>
<evidence type="ECO:0000256" key="5">
    <source>
        <dbReference type="ARBA" id="ARBA00022553"/>
    </source>
</evidence>
<evidence type="ECO:0000313" key="18">
    <source>
        <dbReference type="Proteomes" id="UP000060487"/>
    </source>
</evidence>
<dbReference type="Gene3D" id="3.30.450.20">
    <property type="entry name" value="PAS domain"/>
    <property type="match status" value="1"/>
</dbReference>
<dbReference type="SMART" id="SM00387">
    <property type="entry name" value="HATPase_c"/>
    <property type="match status" value="1"/>
</dbReference>
<protein>
    <recommendedName>
        <fullName evidence="3">histidine kinase</fullName>
        <ecNumber evidence="3">2.7.13.3</ecNumber>
    </recommendedName>
</protein>
<dbReference type="InterPro" id="IPR003594">
    <property type="entry name" value="HATPase_dom"/>
</dbReference>
<comment type="catalytic activity">
    <reaction evidence="1">
        <text>ATP + protein L-histidine = ADP + protein N-phospho-L-histidine.</text>
        <dbReference type="EC" id="2.7.13.3"/>
    </reaction>
</comment>
<dbReference type="EMBL" id="LNQR01000007">
    <property type="protein sequence ID" value="KWT94223.1"/>
    <property type="molecule type" value="Genomic_DNA"/>
</dbReference>
<keyword evidence="18" id="KW-1185">Reference proteome</keyword>
<dbReference type="SMART" id="SM00388">
    <property type="entry name" value="HisKA"/>
    <property type="match status" value="1"/>
</dbReference>
<organism evidence="17 18">
    <name type="scientific">Candidatus Magnetominusculus xianensis</name>
    <dbReference type="NCBI Taxonomy" id="1748249"/>
    <lineage>
        <taxon>Bacteria</taxon>
        <taxon>Pseudomonadati</taxon>
        <taxon>Nitrospirota</taxon>
        <taxon>Nitrospiria</taxon>
        <taxon>Nitrospirales</taxon>
        <taxon>Nitrospiraceae</taxon>
        <taxon>Candidatus Magnetominusculus</taxon>
    </lineage>
</organism>
<feature type="transmembrane region" description="Helical" evidence="14">
    <location>
        <begin position="168"/>
        <end position="186"/>
    </location>
</feature>
<evidence type="ECO:0000313" key="17">
    <source>
        <dbReference type="EMBL" id="KWT94223.1"/>
    </source>
</evidence>
<evidence type="ECO:0000256" key="11">
    <source>
        <dbReference type="ARBA" id="ARBA00022989"/>
    </source>
</evidence>
<accession>A0ABR5SK63</accession>
<evidence type="ECO:0000256" key="3">
    <source>
        <dbReference type="ARBA" id="ARBA00012438"/>
    </source>
</evidence>
<keyword evidence="9 17" id="KW-0418">Kinase</keyword>
<keyword evidence="10" id="KW-0067">ATP-binding</keyword>
<comment type="caution">
    <text evidence="17">The sequence shown here is derived from an EMBL/GenBank/DDBJ whole genome shotgun (WGS) entry which is preliminary data.</text>
</comment>
<dbReference type="InterPro" id="IPR005467">
    <property type="entry name" value="His_kinase_dom"/>
</dbReference>
<dbReference type="SUPFAM" id="SSF47384">
    <property type="entry name" value="Homodimeric domain of signal transducing histidine kinase"/>
    <property type="match status" value="1"/>
</dbReference>
<feature type="domain" description="Histidine kinase" evidence="15">
    <location>
        <begin position="259"/>
        <end position="475"/>
    </location>
</feature>
<dbReference type="SUPFAM" id="SSF55874">
    <property type="entry name" value="ATPase domain of HSP90 chaperone/DNA topoisomerase II/histidine kinase"/>
    <property type="match status" value="1"/>
</dbReference>
<dbReference type="Gene3D" id="3.30.565.10">
    <property type="entry name" value="Histidine kinase-like ATPase, C-terminal domain"/>
    <property type="match status" value="1"/>
</dbReference>
<dbReference type="RefSeq" id="WP_085050803.1">
    <property type="nucleotide sequence ID" value="NZ_LNQR01000007.1"/>
</dbReference>
<evidence type="ECO:0000256" key="12">
    <source>
        <dbReference type="ARBA" id="ARBA00023012"/>
    </source>
</evidence>
<dbReference type="CDD" id="cd06225">
    <property type="entry name" value="HAMP"/>
    <property type="match status" value="1"/>
</dbReference>
<dbReference type="EC" id="2.7.13.3" evidence="3"/>
<evidence type="ECO:0000256" key="4">
    <source>
        <dbReference type="ARBA" id="ARBA00022475"/>
    </source>
</evidence>
<evidence type="ECO:0000256" key="8">
    <source>
        <dbReference type="ARBA" id="ARBA00022741"/>
    </source>
</evidence>
<evidence type="ECO:0000256" key="13">
    <source>
        <dbReference type="ARBA" id="ARBA00023136"/>
    </source>
</evidence>
<dbReference type="InterPro" id="IPR036890">
    <property type="entry name" value="HATPase_C_sf"/>
</dbReference>
<dbReference type="GO" id="GO:0004673">
    <property type="term" value="F:protein histidine kinase activity"/>
    <property type="evidence" value="ECO:0007669"/>
    <property type="project" value="UniProtKB-EC"/>
</dbReference>
<comment type="subcellular location">
    <subcellularLocation>
        <location evidence="2">Cell membrane</location>
        <topology evidence="2">Multi-pass membrane protein</topology>
    </subcellularLocation>
</comment>
<proteinExistence type="predicted"/>
<dbReference type="SUPFAM" id="SSF158472">
    <property type="entry name" value="HAMP domain-like"/>
    <property type="match status" value="1"/>
</dbReference>
<dbReference type="PROSITE" id="PS50885">
    <property type="entry name" value="HAMP"/>
    <property type="match status" value="1"/>
</dbReference>
<dbReference type="InterPro" id="IPR050398">
    <property type="entry name" value="HssS/ArlS-like"/>
</dbReference>
<keyword evidence="4" id="KW-1003">Cell membrane</keyword>
<name>A0ABR5SK63_9BACT</name>
<dbReference type="SMART" id="SM00304">
    <property type="entry name" value="HAMP"/>
    <property type="match status" value="1"/>
</dbReference>
<evidence type="ECO:0000256" key="1">
    <source>
        <dbReference type="ARBA" id="ARBA00000085"/>
    </source>
</evidence>
<reference evidence="17 18" key="1">
    <citation type="submission" date="2015-11" db="EMBL/GenBank/DDBJ databases">
        <authorList>
            <person name="Lin W."/>
        </authorList>
    </citation>
    <scope>NUCLEOTIDE SEQUENCE [LARGE SCALE GENOMIC DNA]</scope>
    <source>
        <strain evidence="17 18">HCH-1</strain>
    </source>
</reference>
<dbReference type="PANTHER" id="PTHR45528">
    <property type="entry name" value="SENSOR HISTIDINE KINASE CPXA"/>
    <property type="match status" value="1"/>
</dbReference>
<dbReference type="CDD" id="cd00082">
    <property type="entry name" value="HisKA"/>
    <property type="match status" value="1"/>
</dbReference>
<evidence type="ECO:0000256" key="10">
    <source>
        <dbReference type="ARBA" id="ARBA00022840"/>
    </source>
</evidence>
<keyword evidence="5" id="KW-0597">Phosphoprotein</keyword>